<evidence type="ECO:0000313" key="1">
    <source>
        <dbReference type="EMBL" id="KAF9519009.1"/>
    </source>
</evidence>
<dbReference type="EMBL" id="MU128920">
    <property type="protein sequence ID" value="KAF9519009.1"/>
    <property type="molecule type" value="Genomic_DNA"/>
</dbReference>
<comment type="caution">
    <text evidence="1">The sequence shown here is derived from an EMBL/GenBank/DDBJ whole genome shotgun (WGS) entry which is preliminary data.</text>
</comment>
<name>A0A9P6E177_9AGAM</name>
<evidence type="ECO:0000313" key="2">
    <source>
        <dbReference type="Proteomes" id="UP000886523"/>
    </source>
</evidence>
<gene>
    <name evidence="1" type="ORF">BS47DRAFT_1337558</name>
</gene>
<dbReference type="AlphaFoldDB" id="A0A9P6E177"/>
<organism evidence="1 2">
    <name type="scientific">Hydnum rufescens UP504</name>
    <dbReference type="NCBI Taxonomy" id="1448309"/>
    <lineage>
        <taxon>Eukaryota</taxon>
        <taxon>Fungi</taxon>
        <taxon>Dikarya</taxon>
        <taxon>Basidiomycota</taxon>
        <taxon>Agaricomycotina</taxon>
        <taxon>Agaricomycetes</taxon>
        <taxon>Cantharellales</taxon>
        <taxon>Hydnaceae</taxon>
        <taxon>Hydnum</taxon>
    </lineage>
</organism>
<reference evidence="1" key="1">
    <citation type="journal article" date="2020" name="Nat. Commun.">
        <title>Large-scale genome sequencing of mycorrhizal fungi provides insights into the early evolution of symbiotic traits.</title>
        <authorList>
            <person name="Miyauchi S."/>
            <person name="Kiss E."/>
            <person name="Kuo A."/>
            <person name="Drula E."/>
            <person name="Kohler A."/>
            <person name="Sanchez-Garcia M."/>
            <person name="Morin E."/>
            <person name="Andreopoulos B."/>
            <person name="Barry K.W."/>
            <person name="Bonito G."/>
            <person name="Buee M."/>
            <person name="Carver A."/>
            <person name="Chen C."/>
            <person name="Cichocki N."/>
            <person name="Clum A."/>
            <person name="Culley D."/>
            <person name="Crous P.W."/>
            <person name="Fauchery L."/>
            <person name="Girlanda M."/>
            <person name="Hayes R.D."/>
            <person name="Keri Z."/>
            <person name="LaButti K."/>
            <person name="Lipzen A."/>
            <person name="Lombard V."/>
            <person name="Magnuson J."/>
            <person name="Maillard F."/>
            <person name="Murat C."/>
            <person name="Nolan M."/>
            <person name="Ohm R.A."/>
            <person name="Pangilinan J."/>
            <person name="Pereira M.F."/>
            <person name="Perotto S."/>
            <person name="Peter M."/>
            <person name="Pfister S."/>
            <person name="Riley R."/>
            <person name="Sitrit Y."/>
            <person name="Stielow J.B."/>
            <person name="Szollosi G."/>
            <person name="Zifcakova L."/>
            <person name="Stursova M."/>
            <person name="Spatafora J.W."/>
            <person name="Tedersoo L."/>
            <person name="Vaario L.M."/>
            <person name="Yamada A."/>
            <person name="Yan M."/>
            <person name="Wang P."/>
            <person name="Xu J."/>
            <person name="Bruns T."/>
            <person name="Baldrian P."/>
            <person name="Vilgalys R."/>
            <person name="Dunand C."/>
            <person name="Henrissat B."/>
            <person name="Grigoriev I.V."/>
            <person name="Hibbett D."/>
            <person name="Nagy L.G."/>
            <person name="Martin F.M."/>
        </authorList>
    </citation>
    <scope>NUCLEOTIDE SEQUENCE</scope>
    <source>
        <strain evidence="1">UP504</strain>
    </source>
</reference>
<protein>
    <submittedName>
        <fullName evidence="1">Uncharacterized protein</fullName>
    </submittedName>
</protein>
<proteinExistence type="predicted"/>
<dbReference type="Proteomes" id="UP000886523">
    <property type="component" value="Unassembled WGS sequence"/>
</dbReference>
<accession>A0A9P6E177</accession>
<sequence length="59" mass="6381">MRLNAKTLGGPKPRKNQIANLVLDSSSGFVQVPSHSRVTGLFHQIIAIDVPTPQNTVQC</sequence>
<keyword evidence="2" id="KW-1185">Reference proteome</keyword>